<evidence type="ECO:0000313" key="1">
    <source>
        <dbReference type="EMBL" id="MUI60161.1"/>
    </source>
</evidence>
<protein>
    <submittedName>
        <fullName evidence="1">Uncharacterized protein</fullName>
    </submittedName>
</protein>
<dbReference type="AlphaFoldDB" id="A0A6A9K5K5"/>
<comment type="caution">
    <text evidence="1">The sequence shown here is derived from an EMBL/GenBank/DDBJ whole genome shotgun (WGS) entry which is preliminary data.</text>
</comment>
<organism evidence="1">
    <name type="scientific">Pseudomonas aeruginosa</name>
    <dbReference type="NCBI Taxonomy" id="287"/>
    <lineage>
        <taxon>Bacteria</taxon>
        <taxon>Pseudomonadati</taxon>
        <taxon>Pseudomonadota</taxon>
        <taxon>Gammaproteobacteria</taxon>
        <taxon>Pseudomonadales</taxon>
        <taxon>Pseudomonadaceae</taxon>
        <taxon>Pseudomonas</taxon>
    </lineage>
</organism>
<dbReference type="EMBL" id="WOAJ01000008">
    <property type="protein sequence ID" value="MUI60161.1"/>
    <property type="molecule type" value="Genomic_DNA"/>
</dbReference>
<sequence length="85" mass="9663">MAVIDKDVDELVRACGGFNVIMDGFDNMNYVAYEYSGVRFLLARYFTRPGRGVDVYMYDGEYDGKILDGFLEDIGVGVNEVSWRL</sequence>
<dbReference type="RefSeq" id="WP_124119810.1">
    <property type="nucleotide sequence ID" value="NZ_CAADNH010000878.1"/>
</dbReference>
<name>A0A6A9K5K5_PSEAI</name>
<proteinExistence type="predicted"/>
<accession>A0A6A9K5K5</accession>
<gene>
    <name evidence="1" type="ORF">GNQ20_20335</name>
</gene>
<reference evidence="1" key="1">
    <citation type="submission" date="2019-11" db="EMBL/GenBank/DDBJ databases">
        <title>Genomes of ocular Pseudomonas aeruginosa isolates.</title>
        <authorList>
            <person name="Khan M."/>
            <person name="Rice S.A."/>
            <person name="Willcox M.D.P."/>
            <person name="Stapleton F."/>
        </authorList>
    </citation>
    <scope>NUCLEOTIDE SEQUENCE</scope>
    <source>
        <strain evidence="1">PA206</strain>
    </source>
</reference>